<feature type="compositionally biased region" description="Low complexity" evidence="1">
    <location>
        <begin position="151"/>
        <end position="165"/>
    </location>
</feature>
<dbReference type="EMBL" id="JADGJD010000001">
    <property type="protein sequence ID" value="KAJ3057571.1"/>
    <property type="molecule type" value="Genomic_DNA"/>
</dbReference>
<feature type="region of interest" description="Disordered" evidence="1">
    <location>
        <begin position="185"/>
        <end position="301"/>
    </location>
</feature>
<dbReference type="PROSITE" id="PS50096">
    <property type="entry name" value="IQ"/>
    <property type="match status" value="1"/>
</dbReference>
<feature type="compositionally biased region" description="Low complexity" evidence="1">
    <location>
        <begin position="754"/>
        <end position="781"/>
    </location>
</feature>
<dbReference type="Gene3D" id="1.20.5.190">
    <property type="match status" value="1"/>
</dbReference>
<dbReference type="PANTHER" id="PTHR48125:SF12">
    <property type="entry name" value="AT HOOK TRANSCRIPTION FACTOR FAMILY-RELATED"/>
    <property type="match status" value="1"/>
</dbReference>
<dbReference type="AlphaFoldDB" id="A0AAD5X9L7"/>
<feature type="compositionally biased region" description="Polar residues" evidence="1">
    <location>
        <begin position="724"/>
        <end position="746"/>
    </location>
</feature>
<feature type="region of interest" description="Disordered" evidence="1">
    <location>
        <begin position="724"/>
        <end position="781"/>
    </location>
</feature>
<feature type="compositionally biased region" description="Low complexity" evidence="1">
    <location>
        <begin position="266"/>
        <end position="276"/>
    </location>
</feature>
<feature type="compositionally biased region" description="Polar residues" evidence="1">
    <location>
        <begin position="185"/>
        <end position="204"/>
    </location>
</feature>
<evidence type="ECO:0000256" key="1">
    <source>
        <dbReference type="SAM" id="MobiDB-lite"/>
    </source>
</evidence>
<proteinExistence type="predicted"/>
<dbReference type="Proteomes" id="UP001212841">
    <property type="component" value="Unassembled WGS sequence"/>
</dbReference>
<gene>
    <name evidence="2" type="ORF">HK097_000037</name>
</gene>
<accession>A0AAD5X9L7</accession>
<keyword evidence="3" id="KW-1185">Reference proteome</keyword>
<feature type="compositionally biased region" description="Low complexity" evidence="1">
    <location>
        <begin position="205"/>
        <end position="223"/>
    </location>
</feature>
<evidence type="ECO:0000313" key="2">
    <source>
        <dbReference type="EMBL" id="KAJ3057571.1"/>
    </source>
</evidence>
<feature type="region of interest" description="Disordered" evidence="1">
    <location>
        <begin position="120"/>
        <end position="165"/>
    </location>
</feature>
<comment type="caution">
    <text evidence="2">The sequence shown here is derived from an EMBL/GenBank/DDBJ whole genome shotgun (WGS) entry which is preliminary data.</text>
</comment>
<organism evidence="2 3">
    <name type="scientific">Rhizophlyctis rosea</name>
    <dbReference type="NCBI Taxonomy" id="64517"/>
    <lineage>
        <taxon>Eukaryota</taxon>
        <taxon>Fungi</taxon>
        <taxon>Fungi incertae sedis</taxon>
        <taxon>Chytridiomycota</taxon>
        <taxon>Chytridiomycota incertae sedis</taxon>
        <taxon>Chytridiomycetes</taxon>
        <taxon>Rhizophlyctidales</taxon>
        <taxon>Rhizophlyctidaceae</taxon>
        <taxon>Rhizophlyctis</taxon>
    </lineage>
</organism>
<sequence length="877" mass="95199">MEAKSAISDPDTGLTRFLSEALSEAPQEESRGRSLPTPPSRNPRPSTNLPRPPEHSSVRMINPPDPPRGFTSDPNLRGPARGMSPAGRMAARGAQNDESDEDDELFDMKPKKGQVSLAEFLRTSEPPPPSKPVPLVDPTKVKKGLFARKQSTSGPSGAAAAPAGPKKYTMIHIPYELPELDFAPTTSSLIPSVGNSTSSVPNGVTQSYSAPSTPTTPSWQSQSNYESRPSMDVRPSMDGVRPSMDGNRHRRVPEPPVNSSRIPTASSPQVPSSPQSLNGPNTPSAIQRKPVPLPTPSPTPVQVHLQHHQATRVAAPNPVVEPESQRAVVLNIPTPVPTPPASPVPEKVKPEMIDHGTDAEVFEEPKPLMKDKETEATVSAFKLEAPRMVKSDLTGKSLDEVVTGLVALDAAFGVVAEVMREVKVAASEVGADRSDDVAEVQEVVEDGKWVVLLRRTTEGKTIEATIGAAHAETAPQSSEADAELVDLLNYRERQLNQTLADFHLLKSYDTRGIYTYDELVELLNYREEQLNQTLADFHLLKSYETRGIYTYDELVELLALREQQLNQTVADFHLMASMQSEKVVEVVEVPKTCGECERRDAEAFSRSIVDGVVDSAVQSKEDQAAVVIQNAYRRHRADASKDVEIAPTLTVEDDAARVIQNAYRKHRTVAAPADTPAVPSAEEDAARVIQSAYRKYRSEDSEVPQPAVDIRADEENAARVIQTAYRNHQQRSVTEPQQNDITTAVDTQTPPTPTSHTPTQTAPTPVAETTTQTQPSTPSDSLTTISLTEQVAALQAALISERNAREKAERVAESRNNQIAQVRKVVEVQEKVLGVLARVAYGVVESESAKRKGLEGHVDGLIGYAEACGGSVCKVDA</sequence>
<name>A0AAD5X9L7_9FUNG</name>
<protein>
    <submittedName>
        <fullName evidence="2">Uncharacterized protein</fullName>
    </submittedName>
</protein>
<evidence type="ECO:0000313" key="3">
    <source>
        <dbReference type="Proteomes" id="UP001212841"/>
    </source>
</evidence>
<feature type="region of interest" description="Disordered" evidence="1">
    <location>
        <begin position="1"/>
        <end position="106"/>
    </location>
</feature>
<dbReference type="PANTHER" id="PTHR48125">
    <property type="entry name" value="LP07818P1"/>
    <property type="match status" value="1"/>
</dbReference>
<reference evidence="2" key="1">
    <citation type="submission" date="2020-05" db="EMBL/GenBank/DDBJ databases">
        <title>Phylogenomic resolution of chytrid fungi.</title>
        <authorList>
            <person name="Stajich J.E."/>
            <person name="Amses K."/>
            <person name="Simmons R."/>
            <person name="Seto K."/>
            <person name="Myers J."/>
            <person name="Bonds A."/>
            <person name="Quandt C.A."/>
            <person name="Barry K."/>
            <person name="Liu P."/>
            <person name="Grigoriev I."/>
            <person name="Longcore J.E."/>
            <person name="James T.Y."/>
        </authorList>
    </citation>
    <scope>NUCLEOTIDE SEQUENCE</scope>
    <source>
        <strain evidence="2">JEL0318</strain>
    </source>
</reference>